<evidence type="ECO:0000313" key="1">
    <source>
        <dbReference type="EMBL" id="KAK2115400.1"/>
    </source>
</evidence>
<proteinExistence type="predicted"/>
<gene>
    <name evidence="1" type="ORF">P7K49_006026</name>
</gene>
<dbReference type="EMBL" id="JASSZA010000003">
    <property type="protein sequence ID" value="KAK2115400.1"/>
    <property type="molecule type" value="Genomic_DNA"/>
</dbReference>
<name>A0ABQ9W184_SAGOE</name>
<dbReference type="Proteomes" id="UP001266305">
    <property type="component" value="Unassembled WGS sequence"/>
</dbReference>
<feature type="non-terminal residue" evidence="1">
    <location>
        <position position="68"/>
    </location>
</feature>
<accession>A0ABQ9W184</accession>
<comment type="caution">
    <text evidence="1">The sequence shown here is derived from an EMBL/GenBank/DDBJ whole genome shotgun (WGS) entry which is preliminary data.</text>
</comment>
<protein>
    <submittedName>
        <fullName evidence="1">Uncharacterized protein</fullName>
    </submittedName>
</protein>
<evidence type="ECO:0000313" key="2">
    <source>
        <dbReference type="Proteomes" id="UP001266305"/>
    </source>
</evidence>
<keyword evidence="2" id="KW-1185">Reference proteome</keyword>
<reference evidence="1 2" key="1">
    <citation type="submission" date="2023-05" db="EMBL/GenBank/DDBJ databases">
        <title>B98-5 Cell Line De Novo Hybrid Assembly: An Optical Mapping Approach.</title>
        <authorList>
            <person name="Kananen K."/>
            <person name="Auerbach J.A."/>
            <person name="Kautto E."/>
            <person name="Blachly J.S."/>
        </authorList>
    </citation>
    <scope>NUCLEOTIDE SEQUENCE [LARGE SCALE GENOMIC DNA]</scope>
    <source>
        <strain evidence="1">B95-8</strain>
        <tissue evidence="1">Cell line</tissue>
    </source>
</reference>
<organism evidence="1 2">
    <name type="scientific">Saguinus oedipus</name>
    <name type="common">Cotton-top tamarin</name>
    <name type="synonym">Oedipomidas oedipus</name>
    <dbReference type="NCBI Taxonomy" id="9490"/>
    <lineage>
        <taxon>Eukaryota</taxon>
        <taxon>Metazoa</taxon>
        <taxon>Chordata</taxon>
        <taxon>Craniata</taxon>
        <taxon>Vertebrata</taxon>
        <taxon>Euteleostomi</taxon>
        <taxon>Mammalia</taxon>
        <taxon>Eutheria</taxon>
        <taxon>Euarchontoglires</taxon>
        <taxon>Primates</taxon>
        <taxon>Haplorrhini</taxon>
        <taxon>Platyrrhini</taxon>
        <taxon>Cebidae</taxon>
        <taxon>Callitrichinae</taxon>
        <taxon>Saguinus</taxon>
    </lineage>
</organism>
<sequence>MCQTRLRPDLCVSPAPLSLAHRIPAFPAAPTLRDLTASVRPGKIPQRCSAAAPCAVGETETWNWSSWR</sequence>